<feature type="compositionally biased region" description="Low complexity" evidence="2">
    <location>
        <begin position="836"/>
        <end position="848"/>
    </location>
</feature>
<reference evidence="3" key="4">
    <citation type="submission" date="2025-08" db="UniProtKB">
        <authorList>
            <consortium name="Ensembl"/>
        </authorList>
    </citation>
    <scope>IDENTIFICATION</scope>
</reference>
<keyword evidence="1" id="KW-0175">Coiled coil</keyword>
<dbReference type="GO" id="GO:0003351">
    <property type="term" value="P:epithelial cilium movement involved in extracellular fluid movement"/>
    <property type="evidence" value="ECO:0007669"/>
    <property type="project" value="TreeGrafter"/>
</dbReference>
<feature type="compositionally biased region" description="Basic residues" evidence="2">
    <location>
        <begin position="151"/>
        <end position="168"/>
    </location>
</feature>
<sequence>MPAKKLKSATSSKAPPSSKGWEPGLLAEQWNAAVYFVVGERQEDEIFTESLSTAIRVPQRKLFSVISWEEMMVQINALGNPKKSDEIPLFYEITEAARAILSKDEELPLPLIGKLLKFHLLWIKQKDMQRRENERREMEEKDEPKGSSAGSKKKGERKISSKGKGKAKKTPEPPPFKLNTKLKKRDEEEVILKYIDDEPDDGPQHYIIIIGFHQLQLLFILAELGINITAIIKISSESSEVLPKQDSVLESDREAEKLKKEKVTNDLNIFWKYLEPVLNNDKHEFKLFDVARLQYTVKESISPQDWTNNEMMLEFATLLFEDIACLIYDCIDWKRQYLNYINNMQMCAVPEAFKTEQSLRILRKCKNQFAHKPTPAEVDMRYYNDLMNVVPLESLSVPLILHCILEQVIASEENRTPPSEFIPEPREDGLNANIVDHIISVVLKLSVSEKEKRYLKSFQPLLLNHHDNLTWRTHHLKICEGFDIAKVEQEMMKKLFVAQALNFSRPSPEDDKKRLAGIQELMYYCTNERMTNSEVERIFKQFVFESMKLTEVKKNGELERLDKPFFQQPESESSYIPWDDPVRFAKDMRDFFSVKKIDSIHEEQKDECAGNPLLPFPLCLWSPFSSPPHPTCSISSTVWQTEILLYLKGTNLLSTDSVKKNLMVDLEAIRRLQLRSLNEWCFAEHHEPYVLLQVLEEAIKFYRYVDTYYHRQDNSLLLVLHNPMNKQRQCQESWNIALHSNHIFNSNKLCINCLKPKEITSDEANPKEKILVRQSYPIKTNGSQPCEAARKWPAMEEMSRVITSDGTVVKYMMDGSTQVLFADGTVSKSPDSGPVTIPIPTQPIPSQSELLSQDSKDTKELRPETSDEVPKRGKKKPYDTFLSQTIPLESTPEQEPGTWLTTTPDGQIIGTKGKEILDTKPILFYKATDLGTEEVMITRQDKVITVLGNNSIIVEHADGTRISTYYQDVKDTEETTKQVSYIMVECVGFATVIMNLEENSCCTVFGNGTTIVAKPQGTYQVIYHRYNVGSLSIDQEGCALYSSISSNNGPMDLQQGTYIMKYTSQVICEVIDQEGNEFQVMVDGTTLPVLTDTEEIEQEDEHFLLQSHSQKSEPVKYEKHAPRFFILHDDLSGTELLRSSEVEEYLFRAYCNPATAVLKERLPEFPGVLGITFLQPATEDIGSRWLIKKEIDNIVPPNLQSRKWDKFPSVEQKTPGPIFGTNICDLSLQNVPRPPLPVLKCPPVLEVRQLFQYEPVRVELRHQMQNSLKEYIEQILQKEQEVNEMIIKEPRSEEERMQAADLFKLVLLCEAKNSQLALKNMIIPPYFQSEMGMAFISNQVLDNLLFNVSLVRTINKGRRESFAVIEDPVRRKVNTVSIAGPLASGLLREPVRGFELFPREVNFGVLREGFTYAFTVLVKNVGVDSCRFRVKPPLSSTGLRLCFKPGPVAAGLSTELEIELYAMAIGLEATEGVGYLCHHLEIQTEAEAMFLPITHSCHLVKRLQVIILLFKTLQWASWSTSFLSSSTGSQHMWQPTYLAAMRR</sequence>
<evidence type="ECO:0000313" key="3">
    <source>
        <dbReference type="Ensembl" id="ENSCMIP00000003849.1"/>
    </source>
</evidence>
<reference evidence="4" key="1">
    <citation type="journal article" date="2006" name="Science">
        <title>Ancient noncoding elements conserved in the human genome.</title>
        <authorList>
            <person name="Venkatesh B."/>
            <person name="Kirkness E.F."/>
            <person name="Loh Y.H."/>
            <person name="Halpern A.L."/>
            <person name="Lee A.P."/>
            <person name="Johnson J."/>
            <person name="Dandona N."/>
            <person name="Viswanathan L.D."/>
            <person name="Tay A."/>
            <person name="Venter J.C."/>
            <person name="Strausberg R.L."/>
            <person name="Brenner S."/>
        </authorList>
    </citation>
    <scope>NUCLEOTIDE SEQUENCE [LARGE SCALE GENOMIC DNA]</scope>
</reference>
<feature type="coiled-coil region" evidence="1">
    <location>
        <begin position="1261"/>
        <end position="1288"/>
    </location>
</feature>
<feature type="compositionally biased region" description="Basic and acidic residues" evidence="2">
    <location>
        <begin position="131"/>
        <end position="145"/>
    </location>
</feature>
<organism evidence="3 4">
    <name type="scientific">Callorhinchus milii</name>
    <name type="common">Ghost shark</name>
    <dbReference type="NCBI Taxonomy" id="7868"/>
    <lineage>
        <taxon>Eukaryota</taxon>
        <taxon>Metazoa</taxon>
        <taxon>Chordata</taxon>
        <taxon>Craniata</taxon>
        <taxon>Vertebrata</taxon>
        <taxon>Chondrichthyes</taxon>
        <taxon>Holocephali</taxon>
        <taxon>Chimaeriformes</taxon>
        <taxon>Callorhinchidae</taxon>
        <taxon>Callorhinchus</taxon>
    </lineage>
</organism>
<feature type="region of interest" description="Disordered" evidence="2">
    <location>
        <begin position="825"/>
        <end position="905"/>
    </location>
</feature>
<dbReference type="GO" id="GO:0005576">
    <property type="term" value="C:extracellular region"/>
    <property type="evidence" value="ECO:0007669"/>
    <property type="project" value="GOC"/>
</dbReference>
<feature type="region of interest" description="Disordered" evidence="2">
    <location>
        <begin position="131"/>
        <end position="180"/>
    </location>
</feature>
<evidence type="ECO:0000256" key="2">
    <source>
        <dbReference type="SAM" id="MobiDB-lite"/>
    </source>
</evidence>
<feature type="compositionally biased region" description="Basic and acidic residues" evidence="2">
    <location>
        <begin position="854"/>
        <end position="871"/>
    </location>
</feature>
<protein>
    <recommendedName>
        <fullName evidence="5">Sperm associated antigen 17</fullName>
    </recommendedName>
</protein>
<reference evidence="4" key="3">
    <citation type="journal article" date="2014" name="Nature">
        <title>Elephant shark genome provides unique insights into gnathostome evolution.</title>
        <authorList>
            <consortium name="International Elephant Shark Genome Sequencing Consortium"/>
            <person name="Venkatesh B."/>
            <person name="Lee A.P."/>
            <person name="Ravi V."/>
            <person name="Maurya A.K."/>
            <person name="Lian M.M."/>
            <person name="Swann J.B."/>
            <person name="Ohta Y."/>
            <person name="Flajnik M.F."/>
            <person name="Sutoh Y."/>
            <person name="Kasahara M."/>
            <person name="Hoon S."/>
            <person name="Gangu V."/>
            <person name="Roy S.W."/>
            <person name="Irimia M."/>
            <person name="Korzh V."/>
            <person name="Kondrychyn I."/>
            <person name="Lim Z.W."/>
            <person name="Tay B.H."/>
            <person name="Tohari S."/>
            <person name="Kong K.W."/>
            <person name="Ho S."/>
            <person name="Lorente-Galdos B."/>
            <person name="Quilez J."/>
            <person name="Marques-Bonet T."/>
            <person name="Raney B.J."/>
            <person name="Ingham P.W."/>
            <person name="Tay A."/>
            <person name="Hillier L.W."/>
            <person name="Minx P."/>
            <person name="Boehm T."/>
            <person name="Wilson R.K."/>
            <person name="Brenner S."/>
            <person name="Warren W.C."/>
        </authorList>
    </citation>
    <scope>NUCLEOTIDE SEQUENCE [LARGE SCALE GENOMIC DNA]</scope>
</reference>
<dbReference type="Pfam" id="PF14874">
    <property type="entry name" value="PapD-like"/>
    <property type="match status" value="1"/>
</dbReference>
<evidence type="ECO:0000313" key="4">
    <source>
        <dbReference type="Proteomes" id="UP000314986"/>
    </source>
</evidence>
<feature type="region of interest" description="Disordered" evidence="2">
    <location>
        <begin position="1"/>
        <end position="20"/>
    </location>
</feature>
<feature type="compositionally biased region" description="Low complexity" evidence="2">
    <location>
        <begin position="8"/>
        <end position="19"/>
    </location>
</feature>
<proteinExistence type="predicted"/>
<dbReference type="InterPro" id="IPR026173">
    <property type="entry name" value="SPAG17"/>
</dbReference>
<dbReference type="GO" id="GO:1990716">
    <property type="term" value="C:axonemal central apparatus"/>
    <property type="evidence" value="ECO:0007669"/>
    <property type="project" value="TreeGrafter"/>
</dbReference>
<name>A0A4W3H172_CALMI</name>
<dbReference type="PANTHER" id="PTHR21963">
    <property type="entry name" value="PF6"/>
    <property type="match status" value="1"/>
</dbReference>
<dbReference type="GeneTree" id="ENSGT00390000013693"/>
<dbReference type="Proteomes" id="UP000314986">
    <property type="component" value="Unassembled WGS sequence"/>
</dbReference>
<reference evidence="4" key="2">
    <citation type="journal article" date="2007" name="PLoS Biol.">
        <title>Survey sequencing and comparative analysis of the elephant shark (Callorhinchus milii) genome.</title>
        <authorList>
            <person name="Venkatesh B."/>
            <person name="Kirkness E.F."/>
            <person name="Loh Y.H."/>
            <person name="Halpern A.L."/>
            <person name="Lee A.P."/>
            <person name="Johnson J."/>
            <person name="Dandona N."/>
            <person name="Viswanathan L.D."/>
            <person name="Tay A."/>
            <person name="Venter J.C."/>
            <person name="Strausberg R.L."/>
            <person name="Brenner S."/>
        </authorList>
    </citation>
    <scope>NUCLEOTIDE SEQUENCE [LARGE SCALE GENOMIC DNA]</scope>
</reference>
<evidence type="ECO:0008006" key="5">
    <source>
        <dbReference type="Google" id="ProtNLM"/>
    </source>
</evidence>
<reference evidence="3" key="5">
    <citation type="submission" date="2025-09" db="UniProtKB">
        <authorList>
            <consortium name="Ensembl"/>
        </authorList>
    </citation>
    <scope>IDENTIFICATION</scope>
</reference>
<dbReference type="PANTHER" id="PTHR21963:SF1">
    <property type="entry name" value="SPERM-ASSOCIATED ANTIGEN 17"/>
    <property type="match status" value="1"/>
</dbReference>
<dbReference type="GO" id="GO:1904158">
    <property type="term" value="P:axonemal central apparatus assembly"/>
    <property type="evidence" value="ECO:0007669"/>
    <property type="project" value="TreeGrafter"/>
</dbReference>
<keyword evidence="4" id="KW-1185">Reference proteome</keyword>
<feature type="compositionally biased region" description="Polar residues" evidence="2">
    <location>
        <begin position="881"/>
        <end position="905"/>
    </location>
</feature>
<dbReference type="Ensembl" id="ENSCMIT00000003995.1">
    <property type="protein sequence ID" value="ENSCMIP00000003849.1"/>
    <property type="gene ID" value="ENSCMIG00000002269.1"/>
</dbReference>
<accession>A0A4W3H172</accession>
<evidence type="ECO:0000256" key="1">
    <source>
        <dbReference type="SAM" id="Coils"/>
    </source>
</evidence>